<feature type="transmembrane region" description="Helical" evidence="1">
    <location>
        <begin position="160"/>
        <end position="181"/>
    </location>
</feature>
<protein>
    <submittedName>
        <fullName evidence="4">Uncharacterized protein</fullName>
    </submittedName>
</protein>
<evidence type="ECO:0000259" key="3">
    <source>
        <dbReference type="Pfam" id="PF20581"/>
    </source>
</evidence>
<proteinExistence type="predicted"/>
<reference evidence="4" key="1">
    <citation type="submission" date="2020-02" db="EMBL/GenBank/DDBJ databases">
        <authorList>
            <person name="Meier V. D."/>
        </authorList>
    </citation>
    <scope>NUCLEOTIDE SEQUENCE</scope>
    <source>
        <strain evidence="4">AVDCRST_MAG63</strain>
    </source>
</reference>
<feature type="transmembrane region" description="Helical" evidence="1">
    <location>
        <begin position="369"/>
        <end position="388"/>
    </location>
</feature>
<dbReference type="InterPro" id="IPR046711">
    <property type="entry name" value="DUF6784"/>
</dbReference>
<feature type="transmembrane region" description="Helical" evidence="1">
    <location>
        <begin position="17"/>
        <end position="36"/>
    </location>
</feature>
<dbReference type="Pfam" id="PF20581">
    <property type="entry name" value="DUF6785"/>
    <property type="match status" value="1"/>
</dbReference>
<feature type="transmembrane region" description="Helical" evidence="1">
    <location>
        <begin position="394"/>
        <end position="412"/>
    </location>
</feature>
<feature type="transmembrane region" description="Helical" evidence="1">
    <location>
        <begin position="569"/>
        <end position="596"/>
    </location>
</feature>
<dbReference type="EMBL" id="CADCTO010000495">
    <property type="protein sequence ID" value="CAA9282964.1"/>
    <property type="molecule type" value="Genomic_DNA"/>
</dbReference>
<feature type="transmembrane region" description="Helical" evidence="1">
    <location>
        <begin position="538"/>
        <end position="557"/>
    </location>
</feature>
<feature type="transmembrane region" description="Helical" evidence="1">
    <location>
        <begin position="216"/>
        <end position="240"/>
    </location>
</feature>
<keyword evidence="1" id="KW-1133">Transmembrane helix</keyword>
<dbReference type="InterPro" id="IPR046712">
    <property type="entry name" value="DUF6785"/>
</dbReference>
<evidence type="ECO:0000259" key="2">
    <source>
        <dbReference type="Pfam" id="PF20580"/>
    </source>
</evidence>
<evidence type="ECO:0000256" key="1">
    <source>
        <dbReference type="SAM" id="Phobius"/>
    </source>
</evidence>
<keyword evidence="1" id="KW-0472">Membrane</keyword>
<feature type="transmembrane region" description="Helical" evidence="1">
    <location>
        <begin position="42"/>
        <end position="64"/>
    </location>
</feature>
<feature type="transmembrane region" description="Helical" evidence="1">
    <location>
        <begin position="301"/>
        <end position="318"/>
    </location>
</feature>
<evidence type="ECO:0000313" key="4">
    <source>
        <dbReference type="EMBL" id="CAA9282964.1"/>
    </source>
</evidence>
<keyword evidence="1" id="KW-0812">Transmembrane</keyword>
<dbReference type="AlphaFoldDB" id="A0A6J4JNC7"/>
<feature type="transmembrane region" description="Helical" evidence="1">
    <location>
        <begin position="76"/>
        <end position="96"/>
    </location>
</feature>
<accession>A0A6J4JNC7</accession>
<feature type="transmembrane region" description="Helical" evidence="1">
    <location>
        <begin position="487"/>
        <end position="509"/>
    </location>
</feature>
<organism evidence="4">
    <name type="scientific">uncultured Armatimonadetes bacterium</name>
    <dbReference type="NCBI Taxonomy" id="157466"/>
    <lineage>
        <taxon>Bacteria</taxon>
        <taxon>Bacillati</taxon>
        <taxon>Armatimonadota</taxon>
        <taxon>environmental samples</taxon>
    </lineage>
</organism>
<feature type="transmembrane region" description="Helical" evidence="1">
    <location>
        <begin position="270"/>
        <end position="294"/>
    </location>
</feature>
<feature type="transmembrane region" description="Helical" evidence="1">
    <location>
        <begin position="330"/>
        <end position="348"/>
    </location>
</feature>
<dbReference type="Pfam" id="PF20580">
    <property type="entry name" value="DUF6784"/>
    <property type="match status" value="1"/>
</dbReference>
<feature type="transmembrane region" description="Helical" evidence="1">
    <location>
        <begin position="608"/>
        <end position="629"/>
    </location>
</feature>
<name>A0A6J4JNC7_9BACT</name>
<feature type="domain" description="DUF6784" evidence="2">
    <location>
        <begin position="543"/>
        <end position="637"/>
    </location>
</feature>
<feature type="domain" description="DUF6785" evidence="3">
    <location>
        <begin position="19"/>
        <end position="513"/>
    </location>
</feature>
<sequence length="651" mass="72770">MPVVPDTRRSTTLGWRFARAVGVSLLLAPVCCFWAQDQAVDRIFSLMVPPVVLTLVLLLVNVPLRRFAPRAAFSEAELVVFYGMQAVICAMASEWMDVINPYIHSYALFADRNPRYETKILPYVSEWLFFKSGEGMEGFLAGGKPFRYFWSQLPLWWPKIIAWTVIAGLVCLAMLCVNALMADQWTNHEKLAFPLVQLPLAIIEGGGSSPFWRSRLMWGSFAVMFAIDMLNGFAFLYPWLPSLNVRFLGDLSTWFRSPPWNQVGWTPIGIFPFVSAIGFFMPTDLLFSAVFFFFVRKAQQVIAYSLGYEQGVFGGGGLVPGPPYFSEQSWGAFLGLFVTAVWVARGYLRNAWRQIWEGGGRSDARRVPPRLAFAGLVLSLLTLGAVGVGVGLRFGFVICYVLLFLAFSIAMTRLRAQLGPPTHEMAFMGPNQLIVDFRGTQGWTPDMIARTVTTFHFLNRIHRTHPMPHQLEAMYLAERSQLSQRPVFLALLVATIAGSVLGHLVRIYLGYRYTPGDAGGDTANVVAMLTDTPRAPNATAMLSVGIGLAVVLLLDFVRFRVPGFPLHPAGYALGMNFGVDYYWFGLLIVLAIKFFVQRYYGLGGYGKLRMIALGVILAEFTAEAIWATFSMLNERHLTYTISINGKMGWQQ</sequence>
<gene>
    <name evidence="4" type="ORF">AVDCRST_MAG63-3731</name>
</gene>